<name>A0A4P9XPX0_9FUNG</name>
<feature type="region of interest" description="Disordered" evidence="1">
    <location>
        <begin position="128"/>
        <end position="149"/>
    </location>
</feature>
<reference evidence="3" key="1">
    <citation type="journal article" date="2018" name="Nat. Microbiol.">
        <title>Leveraging single-cell genomics to expand the fungal tree of life.</title>
        <authorList>
            <person name="Ahrendt S.R."/>
            <person name="Quandt C.A."/>
            <person name="Ciobanu D."/>
            <person name="Clum A."/>
            <person name="Salamov A."/>
            <person name="Andreopoulos B."/>
            <person name="Cheng J.F."/>
            <person name="Woyke T."/>
            <person name="Pelin A."/>
            <person name="Henrissat B."/>
            <person name="Reynolds N.K."/>
            <person name="Benny G.L."/>
            <person name="Smith M.E."/>
            <person name="James T.Y."/>
            <person name="Grigoriev I.V."/>
        </authorList>
    </citation>
    <scope>NUCLEOTIDE SEQUENCE [LARGE SCALE GENOMIC DNA]</scope>
    <source>
        <strain evidence="3">RSA 1356</strain>
    </source>
</reference>
<dbReference type="EMBL" id="KZ992737">
    <property type="protein sequence ID" value="RKP07310.1"/>
    <property type="molecule type" value="Genomic_DNA"/>
</dbReference>
<sequence>MNEEHEERLHEQAVRDAFDALYTRLFGDETRGRGLSLSTTLSTEETLLYALYGTRPGAGREQAGVFGFNDGVRSTLSAYPWRSTLAFGEPTSLANSTAAKATAFESLLQSRSSFDALKRRLSEDRQAPVAVSRLHTQTSTKPRRRKADSASVMQLDVFTLRAKHTRRKRSRTSLLLDGTAYRASSMSTMRVTPLPAAMGHRDVSRYLVHRPHRLRIAKRNTGRRIPLGVLWAAKCLPQLASKSSMATSSSTPSSYSSLGKPACAIVRKIALSFGVVIDRSDGAAASARDGFTIFSLSTFATYSSAILGLPLLTDLLA</sequence>
<gene>
    <name evidence="2" type="ORF">THASP1DRAFT_24518</name>
</gene>
<protein>
    <submittedName>
        <fullName evidence="2">Uncharacterized protein</fullName>
    </submittedName>
</protein>
<organism evidence="2 3">
    <name type="scientific">Thamnocephalis sphaerospora</name>
    <dbReference type="NCBI Taxonomy" id="78915"/>
    <lineage>
        <taxon>Eukaryota</taxon>
        <taxon>Fungi</taxon>
        <taxon>Fungi incertae sedis</taxon>
        <taxon>Zoopagomycota</taxon>
        <taxon>Zoopagomycotina</taxon>
        <taxon>Zoopagomycetes</taxon>
        <taxon>Zoopagales</taxon>
        <taxon>Sigmoideomycetaceae</taxon>
        <taxon>Thamnocephalis</taxon>
    </lineage>
</organism>
<keyword evidence="3" id="KW-1185">Reference proteome</keyword>
<dbReference type="Proteomes" id="UP000271241">
    <property type="component" value="Unassembled WGS sequence"/>
</dbReference>
<evidence type="ECO:0000256" key="1">
    <source>
        <dbReference type="SAM" id="MobiDB-lite"/>
    </source>
</evidence>
<evidence type="ECO:0000313" key="3">
    <source>
        <dbReference type="Proteomes" id="UP000271241"/>
    </source>
</evidence>
<dbReference type="AlphaFoldDB" id="A0A4P9XPX0"/>
<accession>A0A4P9XPX0</accession>
<proteinExistence type="predicted"/>
<evidence type="ECO:0000313" key="2">
    <source>
        <dbReference type="EMBL" id="RKP07310.1"/>
    </source>
</evidence>